<proteinExistence type="predicted"/>
<dbReference type="GeneID" id="60058729"/>
<accession>A0A173S9Z1</accession>
<name>A0A173S9Z1_9FIRM</name>
<gene>
    <name evidence="2" type="ORF">GMA92_01270</name>
</gene>
<dbReference type="InterPro" id="IPR000510">
    <property type="entry name" value="Nase/OxRdtase_comp1"/>
</dbReference>
<dbReference type="GO" id="GO:0016491">
    <property type="term" value="F:oxidoreductase activity"/>
    <property type="evidence" value="ECO:0007669"/>
    <property type="project" value="InterPro"/>
</dbReference>
<dbReference type="SUPFAM" id="SSF53807">
    <property type="entry name" value="Helical backbone' metal receptor"/>
    <property type="match status" value="1"/>
</dbReference>
<dbReference type="PANTHER" id="PTHR42846">
    <property type="entry name" value="NI-SIROHYDROCHLORIN A,C-DIAMIDE REDUCTIVE CYCLASE COMPLEX, COMPONENT CFBD"/>
    <property type="match status" value="1"/>
</dbReference>
<evidence type="ECO:0000259" key="1">
    <source>
        <dbReference type="Pfam" id="PF00148"/>
    </source>
</evidence>
<protein>
    <submittedName>
        <fullName evidence="2">Oxalate:formate antiporter</fullName>
    </submittedName>
</protein>
<evidence type="ECO:0000313" key="3">
    <source>
        <dbReference type="Proteomes" id="UP000487649"/>
    </source>
</evidence>
<dbReference type="Gene3D" id="3.40.50.12380">
    <property type="entry name" value="Nitrogenase MoFe cofactor biosynthesis protein NifE, C-terminal"/>
    <property type="match status" value="1"/>
</dbReference>
<dbReference type="Pfam" id="PF00148">
    <property type="entry name" value="Oxidored_nitro"/>
    <property type="match status" value="1"/>
</dbReference>
<dbReference type="EMBL" id="WMQE01000002">
    <property type="protein sequence ID" value="MTK20066.1"/>
    <property type="molecule type" value="Genomic_DNA"/>
</dbReference>
<reference evidence="2 3" key="1">
    <citation type="journal article" date="2019" name="Nat. Med.">
        <title>A library of human gut bacterial isolates paired with longitudinal multiomics data enables mechanistic microbiome research.</title>
        <authorList>
            <person name="Poyet M."/>
            <person name="Groussin M."/>
            <person name="Gibbons S.M."/>
            <person name="Avila-Pacheco J."/>
            <person name="Jiang X."/>
            <person name="Kearney S.M."/>
            <person name="Perrotta A.R."/>
            <person name="Berdy B."/>
            <person name="Zhao S."/>
            <person name="Lieberman T.D."/>
            <person name="Swanson P.K."/>
            <person name="Smith M."/>
            <person name="Roesemann S."/>
            <person name="Alexander J.E."/>
            <person name="Rich S.A."/>
            <person name="Livny J."/>
            <person name="Vlamakis H."/>
            <person name="Clish C."/>
            <person name="Bullock K."/>
            <person name="Deik A."/>
            <person name="Scott J."/>
            <person name="Pierce K.A."/>
            <person name="Xavier R.J."/>
            <person name="Alm E.J."/>
        </authorList>
    </citation>
    <scope>NUCLEOTIDE SEQUENCE [LARGE SCALE GENOMIC DNA]</scope>
    <source>
        <strain evidence="2 3">BIOML-A198</strain>
    </source>
</reference>
<dbReference type="InterPro" id="IPR052673">
    <property type="entry name" value="Ni-siroh_cyclase_CfbD"/>
</dbReference>
<organism evidence="2 3">
    <name type="scientific">Turicibacter sanguinis</name>
    <dbReference type="NCBI Taxonomy" id="154288"/>
    <lineage>
        <taxon>Bacteria</taxon>
        <taxon>Bacillati</taxon>
        <taxon>Bacillota</taxon>
        <taxon>Erysipelotrichia</taxon>
        <taxon>Erysipelotrichales</taxon>
        <taxon>Turicibacteraceae</taxon>
        <taxon>Turicibacter</taxon>
    </lineage>
</organism>
<dbReference type="PANTHER" id="PTHR42846:SF1">
    <property type="entry name" value="NI-SIROHYDROCHLORIN A,C-DIAMIDE REDUCTIVE CYCLASE COMPLEX, COMPONENT CFBD"/>
    <property type="match status" value="1"/>
</dbReference>
<feature type="domain" description="Nitrogenase/oxidoreductase component 1" evidence="1">
    <location>
        <begin position="32"/>
        <end position="391"/>
    </location>
</feature>
<evidence type="ECO:0000313" key="2">
    <source>
        <dbReference type="EMBL" id="MTK20066.1"/>
    </source>
</evidence>
<dbReference type="Proteomes" id="UP000487649">
    <property type="component" value="Unassembled WGS sequence"/>
</dbReference>
<dbReference type="AlphaFoldDB" id="A0A173S9Z1"/>
<dbReference type="CDD" id="cd00316">
    <property type="entry name" value="Oxidoreductase_nitrogenase"/>
    <property type="match status" value="1"/>
</dbReference>
<comment type="caution">
    <text evidence="2">The sequence shown here is derived from an EMBL/GenBank/DDBJ whole genome shotgun (WGS) entry which is preliminary data.</text>
</comment>
<dbReference type="Gene3D" id="3.40.50.1980">
    <property type="entry name" value="Nitrogenase molybdenum iron protein domain"/>
    <property type="match status" value="1"/>
</dbReference>
<sequence length="429" mass="48642">MYTLESLNRLSEIKTDQDIKSLSHAIFPGTHCPLFGVALTASYVKNMTMIVIGTSECTYYTKNFAYHRQKGKDSVYSLVLDDKEVVFGAVAQVERAVKEIIEIEHPDAVMLVTTCVPELIGEDYSSIPYTLEEEVGIPIFVVNTEHFKCNSHIPGMSRALKSLSHAMEKVEVQEGVNIIGHRQDKVEETELVQLLKKYDVQIQTVIPSSCTIAEIKKAPTAKLNIVTDMIGLDLAKEMKRKFNIEYLYFDKHLNVETISKNYEELSKILEIDFSRDLKQVKARYEQLAMKCYSLLKGKKLIYGNTPMMALEMVDFLSDLGLEPVFVQLRELYEQDSPYKESLLDKGYNPYISRIANIAPLRELYDTIGADLYVGHESPMLLKQKGMMQMTFDAHAQKIGYELPIGVMQDMIKLMTEDSKPMGGGKHAAM</sequence>
<dbReference type="RefSeq" id="WP_006783739.1">
    <property type="nucleotide sequence ID" value="NZ_CABJBH010000006.1"/>
</dbReference>
<dbReference type="OrthoDB" id="495776at2"/>